<name>B9S5Y8_RICCO</name>
<protein>
    <recommendedName>
        <fullName evidence="3">Protein AFR</fullName>
    </recommendedName>
</protein>
<reference evidence="2" key="1">
    <citation type="journal article" date="2010" name="Nat. Biotechnol.">
        <title>Draft genome sequence of the oilseed species Ricinus communis.</title>
        <authorList>
            <person name="Chan A.P."/>
            <person name="Crabtree J."/>
            <person name="Zhao Q."/>
            <person name="Lorenzi H."/>
            <person name="Orvis J."/>
            <person name="Puiu D."/>
            <person name="Melake-Berhan A."/>
            <person name="Jones K.M."/>
            <person name="Redman J."/>
            <person name="Chen G."/>
            <person name="Cahoon E.B."/>
            <person name="Gedil M."/>
            <person name="Stanke M."/>
            <person name="Haas B.J."/>
            <person name="Wortman J.R."/>
            <person name="Fraser-Liggett C.M."/>
            <person name="Ravel J."/>
            <person name="Rabinowicz P.D."/>
        </authorList>
    </citation>
    <scope>NUCLEOTIDE SEQUENCE [LARGE SCALE GENOMIC DNA]</scope>
    <source>
        <strain evidence="2">cv. Hale</strain>
    </source>
</reference>
<dbReference type="InterPro" id="IPR006652">
    <property type="entry name" value="Kelch_1"/>
</dbReference>
<dbReference type="Proteomes" id="UP000008311">
    <property type="component" value="Unassembled WGS sequence"/>
</dbReference>
<evidence type="ECO:0008006" key="3">
    <source>
        <dbReference type="Google" id="ProtNLM"/>
    </source>
</evidence>
<evidence type="ECO:0000313" key="1">
    <source>
        <dbReference type="EMBL" id="EEF40897.1"/>
    </source>
</evidence>
<dbReference type="AlphaFoldDB" id="B9S5Y8"/>
<accession>B9S5Y8</accession>
<evidence type="ECO:0000313" key="2">
    <source>
        <dbReference type="Proteomes" id="UP000008311"/>
    </source>
</evidence>
<sequence length="385" mass="43225">MGALPSPPRLTTPQPSPSPEFSLSKYRVCASFCHQNISNWIECYDPSNNTWSHLSLIPGLIDNHVLKDFVMVSLGNSIYIIGGRLCHRERSSSEYDEISDSEIEVRSKVLRYNIILNEWFECASLKIPRYDFACTTCKNKIYVAGGKSNLGSARGTSSAEVYDPIADEWTPLPSMSTLRYKCVGVTFQGKIHVVGGFAVRVDSDKTEPFVTERSSAEVYDTRAGKWDLVAGMWQLDVPPYQIVAIGERLLSSGDCLKAWKGHIEAYDGRLNMWDVVDGSHLQTLNSPISTSAANSKHWSPSQRLYLTMAPIGTHLYFLAGYRMAGELPRTVSTVHSFDTSAKDHAWRRFEPVEEEVFSFFKVCFTLINVPEAVIISAQEFTYLCR</sequence>
<keyword evidence="2" id="KW-1185">Reference proteome</keyword>
<gene>
    <name evidence="1" type="ORF">RCOM_1062450</name>
</gene>
<dbReference type="SMART" id="SM00612">
    <property type="entry name" value="Kelch"/>
    <property type="match status" value="2"/>
</dbReference>
<dbReference type="eggNOG" id="KOG1072">
    <property type="taxonomic scope" value="Eukaryota"/>
</dbReference>
<dbReference type="PANTHER" id="PTHR47365:SF1">
    <property type="entry name" value="F-BOX_KELCH-REPEAT PROTEIN"/>
    <property type="match status" value="1"/>
</dbReference>
<dbReference type="SUPFAM" id="SSF117281">
    <property type="entry name" value="Kelch motif"/>
    <property type="match status" value="1"/>
</dbReference>
<organism evidence="1 2">
    <name type="scientific">Ricinus communis</name>
    <name type="common">Castor bean</name>
    <dbReference type="NCBI Taxonomy" id="3988"/>
    <lineage>
        <taxon>Eukaryota</taxon>
        <taxon>Viridiplantae</taxon>
        <taxon>Streptophyta</taxon>
        <taxon>Embryophyta</taxon>
        <taxon>Tracheophyta</taxon>
        <taxon>Spermatophyta</taxon>
        <taxon>Magnoliopsida</taxon>
        <taxon>eudicotyledons</taxon>
        <taxon>Gunneridae</taxon>
        <taxon>Pentapetalae</taxon>
        <taxon>rosids</taxon>
        <taxon>fabids</taxon>
        <taxon>Malpighiales</taxon>
        <taxon>Euphorbiaceae</taxon>
        <taxon>Acalyphoideae</taxon>
        <taxon>Acalypheae</taxon>
        <taxon>Ricinus</taxon>
    </lineage>
</organism>
<dbReference type="Gene3D" id="2.120.10.80">
    <property type="entry name" value="Kelch-type beta propeller"/>
    <property type="match status" value="1"/>
</dbReference>
<dbReference type="PANTHER" id="PTHR47365">
    <property type="entry name" value="PLANT PROTEIN, PUTATIVE-RELATED"/>
    <property type="match status" value="1"/>
</dbReference>
<dbReference type="Pfam" id="PF01344">
    <property type="entry name" value="Kelch_1"/>
    <property type="match status" value="2"/>
</dbReference>
<dbReference type="InterPro" id="IPR015915">
    <property type="entry name" value="Kelch-typ_b-propeller"/>
</dbReference>
<dbReference type="InParanoid" id="B9S5Y8"/>
<proteinExistence type="predicted"/>
<dbReference type="EMBL" id="EQ973877">
    <property type="protein sequence ID" value="EEF40897.1"/>
    <property type="molecule type" value="Genomic_DNA"/>
</dbReference>